<gene>
    <name evidence="3" type="ORF">HH212_21040</name>
</gene>
<sequence length="400" mass="44832">MHITAASSNRRTNQSSTPPRRPAALLSAALLCSLLAGCAAPQRPARSLADNEIQRVMRREQVQGLALATIEDGKVGKVRVFGQRNAALGQPLTDETVLYGAALTKTAFAYMVLQLADEGKLDLDAPLNRLLPKPLPYYHERPFDYADLADDPRWKSITPRMLLMHGAGFANFRWLEDDERLRIHFEPGSRYAHSSEGYQLLQMILEQVLGLDVDFEMQRRVFDRFGMRRTAMRWRPGFADNAAEGYAFDGSVQPHERRYRVRAAASMDTTVADQARLWAGMMRGDGLSPAGREAMVKAWLPVASRRQFPTFDAARADWPQGLAAGLGVLTFRQGASTAWYVAGHDEWSANLALCVEQGRRCVVMLSNDVRAERLFPELARLALGDVALPWAWEYQWAEQP</sequence>
<protein>
    <submittedName>
        <fullName evidence="3">Beta-lactamase family protein</fullName>
    </submittedName>
</protein>
<proteinExistence type="predicted"/>
<dbReference type="Gene3D" id="3.40.710.10">
    <property type="entry name" value="DD-peptidase/beta-lactamase superfamily"/>
    <property type="match status" value="1"/>
</dbReference>
<evidence type="ECO:0000256" key="1">
    <source>
        <dbReference type="SAM" id="MobiDB-lite"/>
    </source>
</evidence>
<evidence type="ECO:0000313" key="4">
    <source>
        <dbReference type="Proteomes" id="UP000502415"/>
    </source>
</evidence>
<dbReference type="EMBL" id="CP051685">
    <property type="protein sequence ID" value="QJE02197.1"/>
    <property type="molecule type" value="Genomic_DNA"/>
</dbReference>
<accession>A0A7Z2W0F5</accession>
<evidence type="ECO:0000313" key="3">
    <source>
        <dbReference type="EMBL" id="QJE02197.1"/>
    </source>
</evidence>
<dbReference type="RefSeq" id="WP_170204284.1">
    <property type="nucleotide sequence ID" value="NZ_CP051685.1"/>
</dbReference>
<dbReference type="SUPFAM" id="SSF56601">
    <property type="entry name" value="beta-lactamase/transpeptidase-like"/>
    <property type="match status" value="1"/>
</dbReference>
<dbReference type="Proteomes" id="UP000502415">
    <property type="component" value="Chromosome"/>
</dbReference>
<dbReference type="InterPro" id="IPR050789">
    <property type="entry name" value="Diverse_Enzym_Activities"/>
</dbReference>
<reference evidence="3 4" key="1">
    <citation type="submission" date="2020-04" db="EMBL/GenBank/DDBJ databases">
        <title>Genome sequencing of novel species.</title>
        <authorList>
            <person name="Heo J."/>
            <person name="Kim S.-J."/>
            <person name="Kim J.-S."/>
            <person name="Hong S.-B."/>
            <person name="Kwon S.-W."/>
        </authorList>
    </citation>
    <scope>NUCLEOTIDE SEQUENCE [LARGE SCALE GENOMIC DNA]</scope>
    <source>
        <strain evidence="3 4">GN2-R2</strain>
    </source>
</reference>
<feature type="domain" description="Beta-lactamase-related" evidence="2">
    <location>
        <begin position="50"/>
        <end position="381"/>
    </location>
</feature>
<feature type="region of interest" description="Disordered" evidence="1">
    <location>
        <begin position="1"/>
        <end position="20"/>
    </location>
</feature>
<dbReference type="PANTHER" id="PTHR43283:SF18">
    <property type="match status" value="1"/>
</dbReference>
<dbReference type="KEGG" id="mfy:HH212_21040"/>
<name>A0A7Z2W0F5_9BURK</name>
<evidence type="ECO:0000259" key="2">
    <source>
        <dbReference type="Pfam" id="PF00144"/>
    </source>
</evidence>
<dbReference type="Pfam" id="PF00144">
    <property type="entry name" value="Beta-lactamase"/>
    <property type="match status" value="1"/>
</dbReference>
<dbReference type="AlphaFoldDB" id="A0A7Z2W0F5"/>
<organism evidence="3 4">
    <name type="scientific">Massilia forsythiae</name>
    <dbReference type="NCBI Taxonomy" id="2728020"/>
    <lineage>
        <taxon>Bacteria</taxon>
        <taxon>Pseudomonadati</taxon>
        <taxon>Pseudomonadota</taxon>
        <taxon>Betaproteobacteria</taxon>
        <taxon>Burkholderiales</taxon>
        <taxon>Oxalobacteraceae</taxon>
        <taxon>Telluria group</taxon>
        <taxon>Massilia</taxon>
    </lineage>
</organism>
<dbReference type="PANTHER" id="PTHR43283">
    <property type="entry name" value="BETA-LACTAMASE-RELATED"/>
    <property type="match status" value="1"/>
</dbReference>
<keyword evidence="4" id="KW-1185">Reference proteome</keyword>
<dbReference type="InterPro" id="IPR001466">
    <property type="entry name" value="Beta-lactam-related"/>
</dbReference>
<dbReference type="InterPro" id="IPR012338">
    <property type="entry name" value="Beta-lactam/transpept-like"/>
</dbReference>
<feature type="compositionally biased region" description="Polar residues" evidence="1">
    <location>
        <begin position="1"/>
        <end position="18"/>
    </location>
</feature>